<keyword evidence="4" id="KW-0677">Repeat</keyword>
<dbReference type="SUPFAM" id="SSF116726">
    <property type="entry name" value="TrkA C-terminal domain-like"/>
    <property type="match status" value="2"/>
</dbReference>
<dbReference type="InterPro" id="IPR004680">
    <property type="entry name" value="Cit_transptr-like_dom"/>
</dbReference>
<organism evidence="9 10">
    <name type="scientific">Limnoraphis robusta CCNP1315</name>
    <dbReference type="NCBI Taxonomy" id="3110306"/>
    <lineage>
        <taxon>Bacteria</taxon>
        <taxon>Bacillati</taxon>
        <taxon>Cyanobacteriota</taxon>
        <taxon>Cyanophyceae</taxon>
        <taxon>Oscillatoriophycideae</taxon>
        <taxon>Oscillatoriales</taxon>
        <taxon>Sirenicapillariaceae</taxon>
        <taxon>Limnoraphis</taxon>
    </lineage>
</organism>
<protein>
    <submittedName>
        <fullName evidence="9">SLC13 family permease</fullName>
    </submittedName>
</protein>
<feature type="transmembrane region" description="Helical" evidence="7">
    <location>
        <begin position="406"/>
        <end position="438"/>
    </location>
</feature>
<keyword evidence="10" id="KW-1185">Reference proteome</keyword>
<proteinExistence type="predicted"/>
<evidence type="ECO:0000256" key="4">
    <source>
        <dbReference type="ARBA" id="ARBA00022737"/>
    </source>
</evidence>
<dbReference type="InterPro" id="IPR006037">
    <property type="entry name" value="RCK_C"/>
</dbReference>
<accession>A0ABU5U3P8</accession>
<dbReference type="Pfam" id="PF03600">
    <property type="entry name" value="CitMHS"/>
    <property type="match status" value="1"/>
</dbReference>
<dbReference type="Pfam" id="PF02080">
    <property type="entry name" value="TrkA_C"/>
    <property type="match status" value="2"/>
</dbReference>
<feature type="transmembrane region" description="Helical" evidence="7">
    <location>
        <begin position="26"/>
        <end position="42"/>
    </location>
</feature>
<feature type="transmembrane region" description="Helical" evidence="7">
    <location>
        <begin position="138"/>
        <end position="159"/>
    </location>
</feature>
<dbReference type="PANTHER" id="PTHR43652:SF2">
    <property type="entry name" value="BASIC AMINO ACID ANTIPORTER YFCC-RELATED"/>
    <property type="match status" value="1"/>
</dbReference>
<feature type="transmembrane region" description="Helical" evidence="7">
    <location>
        <begin position="508"/>
        <end position="526"/>
    </location>
</feature>
<keyword evidence="3 7" id="KW-0812">Transmembrane</keyword>
<evidence type="ECO:0000259" key="8">
    <source>
        <dbReference type="PROSITE" id="PS51202"/>
    </source>
</evidence>
<dbReference type="PROSITE" id="PS01271">
    <property type="entry name" value="NA_SULFATE"/>
    <property type="match status" value="1"/>
</dbReference>
<evidence type="ECO:0000256" key="6">
    <source>
        <dbReference type="ARBA" id="ARBA00023136"/>
    </source>
</evidence>
<feature type="transmembrane region" description="Helical" evidence="7">
    <location>
        <begin position="93"/>
        <end position="117"/>
    </location>
</feature>
<gene>
    <name evidence="9" type="ORF">VB854_22410</name>
</gene>
<dbReference type="PANTHER" id="PTHR43652">
    <property type="entry name" value="BASIC AMINO ACID ANTIPORTER YFCC-RELATED"/>
    <property type="match status" value="1"/>
</dbReference>
<evidence type="ECO:0000256" key="7">
    <source>
        <dbReference type="SAM" id="Phobius"/>
    </source>
</evidence>
<keyword evidence="6 7" id="KW-0472">Membrane</keyword>
<dbReference type="PROSITE" id="PS51202">
    <property type="entry name" value="RCK_C"/>
    <property type="match status" value="2"/>
</dbReference>
<feature type="transmembrane region" description="Helical" evidence="7">
    <location>
        <begin position="54"/>
        <end position="73"/>
    </location>
</feature>
<feature type="transmembrane region" description="Helical" evidence="7">
    <location>
        <begin position="179"/>
        <end position="199"/>
    </location>
</feature>
<evidence type="ECO:0000256" key="3">
    <source>
        <dbReference type="ARBA" id="ARBA00022692"/>
    </source>
</evidence>
<keyword evidence="2" id="KW-0813">Transport</keyword>
<feature type="domain" description="RCK C-terminal" evidence="8">
    <location>
        <begin position="303"/>
        <end position="391"/>
    </location>
</feature>
<feature type="transmembrane region" description="Helical" evidence="7">
    <location>
        <begin position="481"/>
        <end position="502"/>
    </location>
</feature>
<dbReference type="EMBL" id="JAYGHT010000136">
    <property type="protein sequence ID" value="MEA5521695.1"/>
    <property type="molecule type" value="Genomic_DNA"/>
</dbReference>
<name>A0ABU5U3P8_9CYAN</name>
<sequence length="598" mass="65443">MTIVLTLSVLILALISFVVEWLPVDLTALSVTVLLMILGLVTPNEGISGFGNSATITVMAMFILSAGITRTGVIQIVRDWLMKWGGTHPTQQIFIMGAIVGPISAFINNTAVVAIFLPIIEDWCKKQKIPVSKVLIPLSYASILGGMITLIGTSTNILASGLSEKLGYGAFTLFQFTKVGLIVFLIGLVYISFIAPYLLPKRTSNASDFLGENYEINDYLSEVIITPQSSLVGQTLRESEIQRKFDLDVLELVRDKVHLPQPVADKILREGDILMIRCSREDLLRIREERGLNILPDVQFKSDSIESVLSSGEEKIGEVLILSNSRLIGTTLKDLRFRQRYNATVLAIRRGSELVRGRLGKTPLRFGDLLLLQGPKQSFIGLQTTRELLVLEQRDVETLRQDKAKIAIAIVAGVILTSAFDLIPILVSSLAGVILMVVTGCLKPGEIYGAVRWDVIFLLAGLIPLGIAMEKSGTTQWLATGLISVGGNLSGYWILTFFYIVTVLLTEILSNNASVLLMIPIAVEVAKTLSLNPFAFMFAVTLAASCSFMTPIGYQTNTMVYSTGGYKFFDFTKVGAPLSLLLTLVTPLLIIWVYGLQV</sequence>
<dbReference type="InterPro" id="IPR031312">
    <property type="entry name" value="Na/sul_symport_CS"/>
</dbReference>
<dbReference type="InterPro" id="IPR051679">
    <property type="entry name" value="DASS-Related_Transporters"/>
</dbReference>
<evidence type="ECO:0000256" key="5">
    <source>
        <dbReference type="ARBA" id="ARBA00022989"/>
    </source>
</evidence>
<feature type="transmembrane region" description="Helical" evidence="7">
    <location>
        <begin position="450"/>
        <end position="469"/>
    </location>
</feature>
<feature type="transmembrane region" description="Helical" evidence="7">
    <location>
        <begin position="574"/>
        <end position="596"/>
    </location>
</feature>
<reference evidence="9 10" key="1">
    <citation type="submission" date="2023-12" db="EMBL/GenBank/DDBJ databases">
        <title>Baltic Sea Cyanobacteria.</title>
        <authorList>
            <person name="Delbaje E."/>
            <person name="Fewer D.P."/>
            <person name="Shishido T.K."/>
        </authorList>
    </citation>
    <scope>NUCLEOTIDE SEQUENCE [LARGE SCALE GENOMIC DNA]</scope>
    <source>
        <strain evidence="9 10">CCNP 1315</strain>
    </source>
</reference>
<comment type="caution">
    <text evidence="9">The sequence shown here is derived from an EMBL/GenBank/DDBJ whole genome shotgun (WGS) entry which is preliminary data.</text>
</comment>
<keyword evidence="5 7" id="KW-1133">Transmembrane helix</keyword>
<evidence type="ECO:0000313" key="10">
    <source>
        <dbReference type="Proteomes" id="UP001301728"/>
    </source>
</evidence>
<evidence type="ECO:0000256" key="1">
    <source>
        <dbReference type="ARBA" id="ARBA00004141"/>
    </source>
</evidence>
<dbReference type="RefSeq" id="WP_323219669.1">
    <property type="nucleotide sequence ID" value="NZ_JAYGHT010000136.1"/>
</dbReference>
<evidence type="ECO:0000313" key="9">
    <source>
        <dbReference type="EMBL" id="MEA5521695.1"/>
    </source>
</evidence>
<feature type="transmembrane region" description="Helical" evidence="7">
    <location>
        <begin position="533"/>
        <end position="554"/>
    </location>
</feature>
<evidence type="ECO:0000256" key="2">
    <source>
        <dbReference type="ARBA" id="ARBA00022448"/>
    </source>
</evidence>
<feature type="domain" description="RCK C-terminal" evidence="8">
    <location>
        <begin position="208"/>
        <end position="292"/>
    </location>
</feature>
<dbReference type="Proteomes" id="UP001301728">
    <property type="component" value="Unassembled WGS sequence"/>
</dbReference>
<dbReference type="Gene3D" id="3.30.70.1450">
    <property type="entry name" value="Regulator of K+ conductance, C-terminal domain"/>
    <property type="match status" value="2"/>
</dbReference>
<comment type="subcellular location">
    <subcellularLocation>
        <location evidence="1">Membrane</location>
        <topology evidence="1">Multi-pass membrane protein</topology>
    </subcellularLocation>
</comment>
<dbReference type="InterPro" id="IPR036721">
    <property type="entry name" value="RCK_C_sf"/>
</dbReference>